<proteinExistence type="predicted"/>
<keyword evidence="2" id="KW-0378">Hydrolase</keyword>
<dbReference type="PANTHER" id="PTHR30231">
    <property type="entry name" value="DNA POLYMERASE III SUBUNIT EPSILON"/>
    <property type="match status" value="1"/>
</dbReference>
<evidence type="ECO:0000256" key="1">
    <source>
        <dbReference type="ARBA" id="ARBA00022722"/>
    </source>
</evidence>
<dbReference type="GO" id="GO:0008408">
    <property type="term" value="F:3'-5' exonuclease activity"/>
    <property type="evidence" value="ECO:0007669"/>
    <property type="project" value="TreeGrafter"/>
</dbReference>
<evidence type="ECO:0000256" key="2">
    <source>
        <dbReference type="ARBA" id="ARBA00022801"/>
    </source>
</evidence>
<dbReference type="EMBL" id="JACIFD010000011">
    <property type="protein sequence ID" value="MBB4071862.1"/>
    <property type="molecule type" value="Genomic_DNA"/>
</dbReference>
<keyword evidence="5" id="KW-0808">Transferase</keyword>
<dbReference type="AlphaFoldDB" id="A0A840DK56"/>
<gene>
    <name evidence="5" type="ORF">F5897_001181</name>
</gene>
<name>A0A840DK56_9MICO</name>
<dbReference type="Proteomes" id="UP000571183">
    <property type="component" value="Unassembled WGS sequence"/>
</dbReference>
<dbReference type="SMART" id="SM00479">
    <property type="entry name" value="EXOIII"/>
    <property type="match status" value="1"/>
</dbReference>
<feature type="domain" description="Exonuclease" evidence="4">
    <location>
        <begin position="11"/>
        <end position="186"/>
    </location>
</feature>
<keyword evidence="3" id="KW-0269">Exonuclease</keyword>
<dbReference type="EC" id="2.7.7.7" evidence="5"/>
<protein>
    <submittedName>
        <fullName evidence="5">DNA polymerase-3 subunit epsilon</fullName>
        <ecNumber evidence="5">2.7.7.7</ecNumber>
    </submittedName>
</protein>
<dbReference type="Gene3D" id="3.30.420.10">
    <property type="entry name" value="Ribonuclease H-like superfamily/Ribonuclease H"/>
    <property type="match status" value="1"/>
</dbReference>
<dbReference type="PANTHER" id="PTHR30231:SF4">
    <property type="entry name" value="PROTEIN NEN2"/>
    <property type="match status" value="1"/>
</dbReference>
<dbReference type="NCBIfam" id="NF005927">
    <property type="entry name" value="PRK07942.1"/>
    <property type="match status" value="1"/>
</dbReference>
<dbReference type="RefSeq" id="WP_183304833.1">
    <property type="nucleotide sequence ID" value="NZ_JACIFD010000011.1"/>
</dbReference>
<dbReference type="GO" id="GO:0003887">
    <property type="term" value="F:DNA-directed DNA polymerase activity"/>
    <property type="evidence" value="ECO:0007669"/>
    <property type="project" value="UniProtKB-EC"/>
</dbReference>
<organism evidence="5 6">
    <name type="scientific">Canibacter oris</name>
    <dbReference type="NCBI Taxonomy" id="1365628"/>
    <lineage>
        <taxon>Bacteria</taxon>
        <taxon>Bacillati</taxon>
        <taxon>Actinomycetota</taxon>
        <taxon>Actinomycetes</taxon>
        <taxon>Micrococcales</taxon>
        <taxon>Microbacteriaceae</taxon>
        <taxon>Canibacter</taxon>
    </lineage>
</organism>
<reference evidence="5" key="1">
    <citation type="submission" date="2020-08" db="EMBL/GenBank/DDBJ databases">
        <title>Sequencing the genomes of 1000 actinobacteria strains.</title>
        <authorList>
            <person name="Klenk H.-P."/>
        </authorList>
    </citation>
    <scope>NUCLEOTIDE SEQUENCE [LARGE SCALE GENOMIC DNA]</scope>
    <source>
        <strain evidence="5">DSM 27064</strain>
    </source>
</reference>
<accession>A0A840DK56</accession>
<evidence type="ECO:0000313" key="6">
    <source>
        <dbReference type="Proteomes" id="UP000571183"/>
    </source>
</evidence>
<dbReference type="InterPro" id="IPR013520">
    <property type="entry name" value="Ribonucl_H"/>
</dbReference>
<keyword evidence="5" id="KW-0548">Nucleotidyltransferase</keyword>
<evidence type="ECO:0000313" key="5">
    <source>
        <dbReference type="EMBL" id="MBB4071862.1"/>
    </source>
</evidence>
<dbReference type="CDD" id="cd06127">
    <property type="entry name" value="DEDDh"/>
    <property type="match status" value="1"/>
</dbReference>
<dbReference type="Pfam" id="PF00929">
    <property type="entry name" value="RNase_T"/>
    <property type="match status" value="1"/>
</dbReference>
<dbReference type="InterPro" id="IPR036397">
    <property type="entry name" value="RNaseH_sf"/>
</dbReference>
<evidence type="ECO:0000256" key="3">
    <source>
        <dbReference type="ARBA" id="ARBA00022839"/>
    </source>
</evidence>
<keyword evidence="6" id="KW-1185">Reference proteome</keyword>
<keyword evidence="1" id="KW-0540">Nuclease</keyword>
<sequence length="235" mass="25951">MTAQRPQWAERLAVFDIETTGVDPYSDRIVTAAVALLDNGKVTERHDWIINPGVPIPPAAVQVHGITNEIASASGVKPEIGIAQIVIKLLEMVERGYTLVAFNASFDITMLYAEATRYQIADLASISPIADPYYIDRKLDRYRRGKRTLVDVAQHYGVSLENAHDAAADAIAAGQVLYAIAAKYAPQLPATAMQMHDALIVWERELTLDFKEYLQRNGKPNDNVVPGWPIKPTVI</sequence>
<evidence type="ECO:0000259" key="4">
    <source>
        <dbReference type="SMART" id="SM00479"/>
    </source>
</evidence>
<dbReference type="SUPFAM" id="SSF53098">
    <property type="entry name" value="Ribonuclease H-like"/>
    <property type="match status" value="1"/>
</dbReference>
<dbReference type="InterPro" id="IPR012337">
    <property type="entry name" value="RNaseH-like_sf"/>
</dbReference>
<comment type="caution">
    <text evidence="5">The sequence shown here is derived from an EMBL/GenBank/DDBJ whole genome shotgun (WGS) entry which is preliminary data.</text>
</comment>
<dbReference type="GO" id="GO:0003676">
    <property type="term" value="F:nucleic acid binding"/>
    <property type="evidence" value="ECO:0007669"/>
    <property type="project" value="InterPro"/>
</dbReference>
<dbReference type="GO" id="GO:0005829">
    <property type="term" value="C:cytosol"/>
    <property type="evidence" value="ECO:0007669"/>
    <property type="project" value="TreeGrafter"/>
</dbReference>